<name>A0A2P8F654_9RHOB</name>
<organism evidence="2 3">
    <name type="scientific">Shimia abyssi</name>
    <dbReference type="NCBI Taxonomy" id="1662395"/>
    <lineage>
        <taxon>Bacteria</taxon>
        <taxon>Pseudomonadati</taxon>
        <taxon>Pseudomonadota</taxon>
        <taxon>Alphaproteobacteria</taxon>
        <taxon>Rhodobacterales</taxon>
        <taxon>Roseobacteraceae</taxon>
    </lineage>
</organism>
<dbReference type="PROSITE" id="PS51257">
    <property type="entry name" value="PROKAR_LIPOPROTEIN"/>
    <property type="match status" value="1"/>
</dbReference>
<sequence length="261" mass="27657">MTGRNLLKIALLVVVLLACGFWLFQPRQTHGILLSNATAAALSEAPNSAAVFVKIENTAAPDRLLQASTPDADNASLSEQIHGLAIPSSSAPSLAPDGVFLRLTGLRGPLEDGRALPITLVFENAGEVTTRARIIAPKSSGEASKFGLFGIGDICRVGEGEPAPHISVAVIPNGDGWYISIQSDQFEFTPNLVDGPHVPGTGHGHLYLNGLKMQRLYQSTAQIGALPQGEHEVRVTLNTNDHRAYVVGDDPVTASVRFVVE</sequence>
<keyword evidence="1" id="KW-0812">Transmembrane</keyword>
<dbReference type="InterPro" id="IPR058248">
    <property type="entry name" value="Lxx211020-like"/>
</dbReference>
<accession>A0A2P8F654</accession>
<keyword evidence="1" id="KW-0472">Membrane</keyword>
<dbReference type="PANTHER" id="PTHR36302:SF1">
    <property type="entry name" value="COPPER CHAPERONE PCU(A)C"/>
    <property type="match status" value="1"/>
</dbReference>
<evidence type="ECO:0000256" key="1">
    <source>
        <dbReference type="SAM" id="Phobius"/>
    </source>
</evidence>
<keyword evidence="1" id="KW-1133">Transmembrane helix</keyword>
<dbReference type="EMBL" id="PYGJ01000020">
    <property type="protein sequence ID" value="PSL17197.1"/>
    <property type="molecule type" value="Genomic_DNA"/>
</dbReference>
<dbReference type="Proteomes" id="UP000240418">
    <property type="component" value="Unassembled WGS sequence"/>
</dbReference>
<evidence type="ECO:0000313" key="3">
    <source>
        <dbReference type="Proteomes" id="UP000240418"/>
    </source>
</evidence>
<dbReference type="InterPro" id="IPR036182">
    <property type="entry name" value="PCuAC_sf"/>
</dbReference>
<comment type="caution">
    <text evidence="2">The sequence shown here is derived from an EMBL/GenBank/DDBJ whole genome shotgun (WGS) entry which is preliminary data.</text>
</comment>
<feature type="transmembrane region" description="Helical" evidence="1">
    <location>
        <begin position="6"/>
        <end position="24"/>
    </location>
</feature>
<evidence type="ECO:0000313" key="2">
    <source>
        <dbReference type="EMBL" id="PSL17197.1"/>
    </source>
</evidence>
<dbReference type="AlphaFoldDB" id="A0A2P8F654"/>
<gene>
    <name evidence="2" type="ORF">CLV88_12049</name>
</gene>
<reference evidence="2 3" key="1">
    <citation type="submission" date="2018-03" db="EMBL/GenBank/DDBJ databases">
        <title>Genomic Encyclopedia of Archaeal and Bacterial Type Strains, Phase II (KMG-II): from individual species to whole genera.</title>
        <authorList>
            <person name="Goeker M."/>
        </authorList>
    </citation>
    <scope>NUCLEOTIDE SEQUENCE [LARGE SCALE GENOMIC DNA]</scope>
    <source>
        <strain evidence="2 3">DSM 100673</strain>
    </source>
</reference>
<proteinExistence type="predicted"/>
<dbReference type="Pfam" id="PF04314">
    <property type="entry name" value="PCuAC"/>
    <property type="match status" value="1"/>
</dbReference>
<dbReference type="SUPFAM" id="SSF110087">
    <property type="entry name" value="DR1885-like metal-binding protein"/>
    <property type="match status" value="1"/>
</dbReference>
<keyword evidence="3" id="KW-1185">Reference proteome</keyword>
<dbReference type="Gene3D" id="2.60.40.1890">
    <property type="entry name" value="PCu(A)C copper chaperone"/>
    <property type="match status" value="1"/>
</dbReference>
<dbReference type="PANTHER" id="PTHR36302">
    <property type="entry name" value="BLR7088 PROTEIN"/>
    <property type="match status" value="1"/>
</dbReference>
<dbReference type="InterPro" id="IPR007410">
    <property type="entry name" value="LpqE-like"/>
</dbReference>
<protein>
    <submittedName>
        <fullName evidence="2">Copper(I)-binding protein</fullName>
    </submittedName>
</protein>
<dbReference type="RefSeq" id="WP_165798963.1">
    <property type="nucleotide sequence ID" value="NZ_PYGJ01000020.1"/>
</dbReference>